<proteinExistence type="predicted"/>
<dbReference type="Proteomes" id="UP000253090">
    <property type="component" value="Unassembled WGS sequence"/>
</dbReference>
<dbReference type="EMBL" id="QPJW01000001">
    <property type="protein sequence ID" value="RCX23868.1"/>
    <property type="molecule type" value="Genomic_DNA"/>
</dbReference>
<dbReference type="SUPFAM" id="SSF56112">
    <property type="entry name" value="Protein kinase-like (PK-like)"/>
    <property type="match status" value="1"/>
</dbReference>
<dbReference type="RefSeq" id="WP_114495694.1">
    <property type="nucleotide sequence ID" value="NZ_QPJW01000001.1"/>
</dbReference>
<keyword evidence="3" id="KW-1185">Reference proteome</keyword>
<comment type="caution">
    <text evidence="2">The sequence shown here is derived from an EMBL/GenBank/DDBJ whole genome shotgun (WGS) entry which is preliminary data.</text>
</comment>
<feature type="domain" description="Aminoglycoside phosphotransferase" evidence="1">
    <location>
        <begin position="29"/>
        <end position="228"/>
    </location>
</feature>
<dbReference type="Gene3D" id="3.90.1200.10">
    <property type="match status" value="1"/>
</dbReference>
<accession>A0A369BT56</accession>
<organism evidence="2 3">
    <name type="scientific">Fontibacillus phaseoli</name>
    <dbReference type="NCBI Taxonomy" id="1416533"/>
    <lineage>
        <taxon>Bacteria</taxon>
        <taxon>Bacillati</taxon>
        <taxon>Bacillota</taxon>
        <taxon>Bacilli</taxon>
        <taxon>Bacillales</taxon>
        <taxon>Paenibacillaceae</taxon>
        <taxon>Fontibacillus</taxon>
    </lineage>
</organism>
<sequence length="287" mass="33417">MLNPITQVYWVERKFDPLLESSDDDSIRISSLDSGLEAEVTRISTDHQSYVLKVWNRDSRPDIGYQYRLLDTLNNRGFSVSKPYGWGYDQDKNQVLLTSFDGSPIGKINQKILKTLAKMLINIHSIPLEDLDRWQLHKYDFMTYFYPTAEDHPDIKALLVQLLQSTDLKQDRIIHGDYNLGNILEAEGKYTIIDWSNIQLGDPRYDMAWSTILMRIYVGERYGSHFLSAFLSDSPYSIEEMELFEAIACLRWLLLNRIAPDLPKTKDTLSRVKMILKNNPHLSEEFL</sequence>
<gene>
    <name evidence="2" type="ORF">DFP94_1011472</name>
</gene>
<evidence type="ECO:0000313" key="3">
    <source>
        <dbReference type="Proteomes" id="UP000253090"/>
    </source>
</evidence>
<dbReference type="AlphaFoldDB" id="A0A369BT56"/>
<dbReference type="Gene3D" id="3.30.200.20">
    <property type="entry name" value="Phosphorylase Kinase, domain 1"/>
    <property type="match status" value="1"/>
</dbReference>
<name>A0A369BT56_9BACL</name>
<protein>
    <submittedName>
        <fullName evidence="2">Phosphotransferase family enzyme</fullName>
    </submittedName>
</protein>
<evidence type="ECO:0000259" key="1">
    <source>
        <dbReference type="Pfam" id="PF01636"/>
    </source>
</evidence>
<dbReference type="GO" id="GO:0016740">
    <property type="term" value="F:transferase activity"/>
    <property type="evidence" value="ECO:0007669"/>
    <property type="project" value="UniProtKB-KW"/>
</dbReference>
<keyword evidence="2" id="KW-0808">Transferase</keyword>
<dbReference type="InterPro" id="IPR011009">
    <property type="entry name" value="Kinase-like_dom_sf"/>
</dbReference>
<dbReference type="Pfam" id="PF01636">
    <property type="entry name" value="APH"/>
    <property type="match status" value="1"/>
</dbReference>
<evidence type="ECO:0000313" key="2">
    <source>
        <dbReference type="EMBL" id="RCX23868.1"/>
    </source>
</evidence>
<reference evidence="2 3" key="1">
    <citation type="submission" date="2018-07" db="EMBL/GenBank/DDBJ databases">
        <title>Genomic Encyclopedia of Type Strains, Phase III (KMG-III): the genomes of soil and plant-associated and newly described type strains.</title>
        <authorList>
            <person name="Whitman W."/>
        </authorList>
    </citation>
    <scope>NUCLEOTIDE SEQUENCE [LARGE SCALE GENOMIC DNA]</scope>
    <source>
        <strain evidence="2 3">CECT 8333</strain>
    </source>
</reference>
<dbReference type="InterPro" id="IPR002575">
    <property type="entry name" value="Aminoglycoside_PTrfase"/>
</dbReference>
<dbReference type="OrthoDB" id="9812495at2"/>